<proteinExistence type="inferred from homology"/>
<evidence type="ECO:0000256" key="2">
    <source>
        <dbReference type="ARBA" id="ARBA00014912"/>
    </source>
</evidence>
<accession>A0A370TUZ4</accession>
<comment type="caution">
    <text evidence="7">The sequence shown here is derived from an EMBL/GenBank/DDBJ whole genome shotgun (WGS) entry which is preliminary data.</text>
</comment>
<dbReference type="Proteomes" id="UP000254866">
    <property type="component" value="Unassembled WGS sequence"/>
</dbReference>
<feature type="domain" description="Cyclin-like" evidence="6">
    <location>
        <begin position="102"/>
        <end position="184"/>
    </location>
</feature>
<dbReference type="Pfam" id="PF00134">
    <property type="entry name" value="Cyclin_N"/>
    <property type="match status" value="1"/>
</dbReference>
<evidence type="ECO:0000256" key="3">
    <source>
        <dbReference type="ARBA" id="ARBA00023127"/>
    </source>
</evidence>
<dbReference type="GeneID" id="43596487"/>
<dbReference type="GO" id="GO:0006357">
    <property type="term" value="P:regulation of transcription by RNA polymerase II"/>
    <property type="evidence" value="ECO:0007669"/>
    <property type="project" value="InterPro"/>
</dbReference>
<dbReference type="SUPFAM" id="SSF47954">
    <property type="entry name" value="Cyclin-like"/>
    <property type="match status" value="2"/>
</dbReference>
<dbReference type="PANTHER" id="PTHR10026">
    <property type="entry name" value="CYCLIN"/>
    <property type="match status" value="1"/>
</dbReference>
<dbReference type="RefSeq" id="XP_031871954.1">
    <property type="nucleotide sequence ID" value="XM_032012261.1"/>
</dbReference>
<feature type="compositionally biased region" description="Basic and acidic residues" evidence="5">
    <location>
        <begin position="361"/>
        <end position="372"/>
    </location>
</feature>
<feature type="region of interest" description="Disordered" evidence="5">
    <location>
        <begin position="55"/>
        <end position="83"/>
    </location>
</feature>
<dbReference type="InterPro" id="IPR031658">
    <property type="entry name" value="Cyclin_C_2"/>
</dbReference>
<dbReference type="Gene3D" id="1.10.472.10">
    <property type="entry name" value="Cyclin-like"/>
    <property type="match status" value="2"/>
</dbReference>
<dbReference type="InterPro" id="IPR036915">
    <property type="entry name" value="Cyclin-like_sf"/>
</dbReference>
<reference evidence="7 8" key="1">
    <citation type="journal article" date="2018" name="IMA Fungus">
        <title>IMA Genome-F 9: Draft genome sequence of Annulohypoxylon stygium, Aspergillus mulundensis, Berkeleyomyces basicola (syn. Thielaviopsis basicola), Ceratocystis smalleyi, two Cercospora beticola strains, Coleophoma cylindrospora, Fusarium fracticaudum, Phialophora cf. hyalina, and Morchella septimelata.</title>
        <authorList>
            <person name="Wingfield B.D."/>
            <person name="Bills G.F."/>
            <person name="Dong Y."/>
            <person name="Huang W."/>
            <person name="Nel W.J."/>
            <person name="Swalarsk-Parry B.S."/>
            <person name="Vaghefi N."/>
            <person name="Wilken P.M."/>
            <person name="An Z."/>
            <person name="de Beer Z.W."/>
            <person name="De Vos L."/>
            <person name="Chen L."/>
            <person name="Duong T.A."/>
            <person name="Gao Y."/>
            <person name="Hammerbacher A."/>
            <person name="Kikkert J.R."/>
            <person name="Li Y."/>
            <person name="Li H."/>
            <person name="Li K."/>
            <person name="Li Q."/>
            <person name="Liu X."/>
            <person name="Ma X."/>
            <person name="Naidoo K."/>
            <person name="Pethybridge S.J."/>
            <person name="Sun J."/>
            <person name="Steenkamp E.T."/>
            <person name="van der Nest M.A."/>
            <person name="van Wyk S."/>
            <person name="Wingfield M.J."/>
            <person name="Xiong C."/>
            <person name="Yue Q."/>
            <person name="Zhang X."/>
        </authorList>
    </citation>
    <scope>NUCLEOTIDE SEQUENCE [LARGE SCALE GENOMIC DNA]</scope>
    <source>
        <strain evidence="7 8">BP 5553</strain>
    </source>
</reference>
<organism evidence="7 8">
    <name type="scientific">Venustampulla echinocandica</name>
    <dbReference type="NCBI Taxonomy" id="2656787"/>
    <lineage>
        <taxon>Eukaryota</taxon>
        <taxon>Fungi</taxon>
        <taxon>Dikarya</taxon>
        <taxon>Ascomycota</taxon>
        <taxon>Pezizomycotina</taxon>
        <taxon>Leotiomycetes</taxon>
        <taxon>Helotiales</taxon>
        <taxon>Pleuroascaceae</taxon>
        <taxon>Venustampulla</taxon>
    </lineage>
</organism>
<evidence type="ECO:0000313" key="7">
    <source>
        <dbReference type="EMBL" id="RDL39298.1"/>
    </source>
</evidence>
<dbReference type="AlphaFoldDB" id="A0A370TUZ4"/>
<dbReference type="InterPro" id="IPR043198">
    <property type="entry name" value="Cyclin/Ssn8"/>
</dbReference>
<name>A0A370TUZ4_9HELO</name>
<comment type="similarity">
    <text evidence="1">Belongs to the cyclin family. Cyclin C subfamily.</text>
</comment>
<sequence>MTPQGTISEDERYRTSTQYRLWSFTRPSIHSLRTTTNQLAAENVREAVRRARETRAVASADVSEADTENSRPASAAPEGPPDVEVDCLTVEEELKLVMFYCRQTIQLGDHLKLPTEVKATAIQYMKRFYITNSLMTYDPASILKTALFFATKTENHYFRLTKFAEAIGKTKPEDVLASEFLLTQGLRFTFDVRHPFRALEGAVMEMQGMANNTIPVHSTFEGRKPTSMARRVKEAHGKAREYLKTSALLTDVYFHYTPSQIMTASLFIADEELINWYMATKLQEGSEVHGKVVKAVSDCASMLQAIPPTAEPSAAERKDIAALGKKLKKCRNPEKIDLVGLQRAKREGELAADDKIIKKRKLEREKSTKEGEDLFGPGIKKD</sequence>
<gene>
    <name evidence="7" type="ORF">BP5553_03638</name>
</gene>
<evidence type="ECO:0000259" key="6">
    <source>
        <dbReference type="SMART" id="SM00385"/>
    </source>
</evidence>
<dbReference type="GO" id="GO:0016538">
    <property type="term" value="F:cyclin-dependent protein serine/threonine kinase regulator activity"/>
    <property type="evidence" value="ECO:0007669"/>
    <property type="project" value="InterPro"/>
</dbReference>
<feature type="region of interest" description="Disordered" evidence="5">
    <location>
        <begin position="361"/>
        <end position="382"/>
    </location>
</feature>
<evidence type="ECO:0000256" key="5">
    <source>
        <dbReference type="SAM" id="MobiDB-lite"/>
    </source>
</evidence>
<dbReference type="SMART" id="SM00385">
    <property type="entry name" value="CYCLIN"/>
    <property type="match status" value="1"/>
</dbReference>
<evidence type="ECO:0000313" key="8">
    <source>
        <dbReference type="Proteomes" id="UP000254866"/>
    </source>
</evidence>
<protein>
    <recommendedName>
        <fullName evidence="2">RNA polymerase II holoenzyme cyclin-like subunit</fullName>
    </recommendedName>
</protein>
<dbReference type="FunFam" id="1.10.472.10:FF:000095">
    <property type="entry name" value="Cyclin Ccl1, putative (AFU_orthologue AFUA_5G07030)"/>
    <property type="match status" value="1"/>
</dbReference>
<dbReference type="InterPro" id="IPR006671">
    <property type="entry name" value="Cyclin_N"/>
</dbReference>
<dbReference type="CDD" id="cd20524">
    <property type="entry name" value="CYCLIN_CCNH_rpt1"/>
    <property type="match status" value="1"/>
</dbReference>
<dbReference type="OrthoDB" id="340962at2759"/>
<dbReference type="InterPro" id="IPR013763">
    <property type="entry name" value="Cyclin-like_dom"/>
</dbReference>
<evidence type="ECO:0000256" key="4">
    <source>
        <dbReference type="RuleBase" id="RU000383"/>
    </source>
</evidence>
<keyword evidence="8" id="KW-1185">Reference proteome</keyword>
<evidence type="ECO:0000256" key="1">
    <source>
        <dbReference type="ARBA" id="ARBA00008638"/>
    </source>
</evidence>
<dbReference type="EMBL" id="NPIC01000002">
    <property type="protein sequence ID" value="RDL39298.1"/>
    <property type="molecule type" value="Genomic_DNA"/>
</dbReference>
<dbReference type="STRING" id="2656787.A0A370TUZ4"/>
<dbReference type="Pfam" id="PF16899">
    <property type="entry name" value="Cyclin_C_2"/>
    <property type="match status" value="1"/>
</dbReference>
<dbReference type="CDD" id="cd20525">
    <property type="entry name" value="CYCLIN_CCNH_rpt2"/>
    <property type="match status" value="1"/>
</dbReference>
<keyword evidence="3 4" id="KW-0195">Cyclin</keyword>